<dbReference type="AlphaFoldDB" id="A0A2G9Q9W1"/>
<dbReference type="PANTHER" id="PTHR21505:SF8">
    <property type="entry name" value="DPT-YFP REPRESSOR BY OVEREXPRESSION, ISOFORM D-RELATED"/>
    <property type="match status" value="1"/>
</dbReference>
<feature type="region of interest" description="Disordered" evidence="1">
    <location>
        <begin position="277"/>
        <end position="321"/>
    </location>
</feature>
<evidence type="ECO:0000313" key="4">
    <source>
        <dbReference type="Proteomes" id="UP000228934"/>
    </source>
</evidence>
<name>A0A2G9Q9W1_AQUCT</name>
<protein>
    <recommendedName>
        <fullName evidence="2">MADF domain-containing protein</fullName>
    </recommendedName>
</protein>
<feature type="compositionally biased region" description="Basic and acidic residues" evidence="1">
    <location>
        <begin position="167"/>
        <end position="182"/>
    </location>
</feature>
<feature type="compositionally biased region" description="Basic and acidic residues" evidence="1">
    <location>
        <begin position="298"/>
        <end position="312"/>
    </location>
</feature>
<dbReference type="SMART" id="SM00595">
    <property type="entry name" value="MADF"/>
    <property type="match status" value="1"/>
</dbReference>
<evidence type="ECO:0000256" key="1">
    <source>
        <dbReference type="SAM" id="MobiDB-lite"/>
    </source>
</evidence>
<dbReference type="PROSITE" id="PS51029">
    <property type="entry name" value="MADF"/>
    <property type="match status" value="1"/>
</dbReference>
<dbReference type="EMBL" id="KZ060357">
    <property type="protein sequence ID" value="PIO12419.1"/>
    <property type="molecule type" value="Genomic_DNA"/>
</dbReference>
<dbReference type="PANTHER" id="PTHR21505">
    <property type="entry name" value="MADF DOMAIN-CONTAINING PROTEIN-RELATED"/>
    <property type="match status" value="1"/>
</dbReference>
<organism evidence="3 4">
    <name type="scientific">Aquarana catesbeiana</name>
    <name type="common">American bullfrog</name>
    <name type="synonym">Rana catesbeiana</name>
    <dbReference type="NCBI Taxonomy" id="8400"/>
    <lineage>
        <taxon>Eukaryota</taxon>
        <taxon>Metazoa</taxon>
        <taxon>Chordata</taxon>
        <taxon>Craniata</taxon>
        <taxon>Vertebrata</taxon>
        <taxon>Euteleostomi</taxon>
        <taxon>Amphibia</taxon>
        <taxon>Batrachia</taxon>
        <taxon>Anura</taxon>
        <taxon>Neobatrachia</taxon>
        <taxon>Ranoidea</taxon>
        <taxon>Ranidae</taxon>
        <taxon>Aquarana</taxon>
    </lineage>
</organism>
<accession>A0A2G9Q9W1</accession>
<feature type="compositionally biased region" description="Low complexity" evidence="1">
    <location>
        <begin position="114"/>
        <end position="132"/>
    </location>
</feature>
<feature type="compositionally biased region" description="Pro residues" evidence="1">
    <location>
        <begin position="282"/>
        <end position="294"/>
    </location>
</feature>
<sequence>MNPFKEADFFTRFIDLYQENKNLWEVKHPLYINRDVRKATLGTLLEFVKTRVPQADLKFVDKKIGILRNMYKLEHNKIQESLRSRAVADQVYVPNLWYYQKLRFLDDQTEARQSLSTLPPTLPSSLPSTSTPAEESQEELGSFILDEVDAPSFSQDELSQEEALPSGREEEALPSGREEEAVARPSRSRTECQVPPLRITTKKPRKMTQTEEESLALIREASKIISTPPNAEEAYGTYMASRFLELEKGQRLLCEGLIFQAYQKGLRGELTAKTYLADEATPPSPAPSTPPEAQPPRKAAEKHGGKAAERRAGKAPRKSQK</sequence>
<gene>
    <name evidence="3" type="ORF">AB205_0190770</name>
</gene>
<evidence type="ECO:0000259" key="2">
    <source>
        <dbReference type="PROSITE" id="PS51029"/>
    </source>
</evidence>
<dbReference type="InterPro" id="IPR006578">
    <property type="entry name" value="MADF-dom"/>
</dbReference>
<keyword evidence="4" id="KW-1185">Reference proteome</keyword>
<dbReference type="OrthoDB" id="6629625at2759"/>
<feature type="domain" description="MADF" evidence="2">
    <location>
        <begin position="12"/>
        <end position="110"/>
    </location>
</feature>
<proteinExistence type="predicted"/>
<dbReference type="Pfam" id="PF10545">
    <property type="entry name" value="MADF_DNA_bdg"/>
    <property type="match status" value="1"/>
</dbReference>
<evidence type="ECO:0000313" key="3">
    <source>
        <dbReference type="EMBL" id="PIO12419.1"/>
    </source>
</evidence>
<dbReference type="Proteomes" id="UP000228934">
    <property type="component" value="Unassembled WGS sequence"/>
</dbReference>
<reference evidence="4" key="1">
    <citation type="journal article" date="2017" name="Nat. Commun.">
        <title>The North American bullfrog draft genome provides insight into hormonal regulation of long noncoding RNA.</title>
        <authorList>
            <person name="Hammond S.A."/>
            <person name="Warren R.L."/>
            <person name="Vandervalk B.P."/>
            <person name="Kucuk E."/>
            <person name="Khan H."/>
            <person name="Gibb E.A."/>
            <person name="Pandoh P."/>
            <person name="Kirk H."/>
            <person name="Zhao Y."/>
            <person name="Jones M."/>
            <person name="Mungall A.J."/>
            <person name="Coope R."/>
            <person name="Pleasance S."/>
            <person name="Moore R.A."/>
            <person name="Holt R.A."/>
            <person name="Round J.M."/>
            <person name="Ohora S."/>
            <person name="Walle B.V."/>
            <person name="Veldhoen N."/>
            <person name="Helbing C.C."/>
            <person name="Birol I."/>
        </authorList>
    </citation>
    <scope>NUCLEOTIDE SEQUENCE [LARGE SCALE GENOMIC DNA]</scope>
</reference>
<feature type="region of interest" description="Disordered" evidence="1">
    <location>
        <begin position="114"/>
        <end position="138"/>
    </location>
</feature>
<feature type="region of interest" description="Disordered" evidence="1">
    <location>
        <begin position="154"/>
        <end position="210"/>
    </location>
</feature>